<dbReference type="VEuPathDB" id="CryptoDB:Cvel_17672"/>
<evidence type="ECO:0000256" key="4">
    <source>
        <dbReference type="ARBA" id="ARBA00022842"/>
    </source>
</evidence>
<dbReference type="Pfam" id="PF06888">
    <property type="entry name" value="Put_Phosphatase"/>
    <property type="match status" value="1"/>
</dbReference>
<reference evidence="8" key="1">
    <citation type="submission" date="2014-11" db="EMBL/GenBank/DDBJ databases">
        <authorList>
            <person name="Otto D Thomas"/>
            <person name="Naeem Raeece"/>
        </authorList>
    </citation>
    <scope>NUCLEOTIDE SEQUENCE</scope>
</reference>
<gene>
    <name evidence="8" type="ORF">Cvel_17672</name>
</gene>
<protein>
    <submittedName>
        <fullName evidence="8">Uncharacterized protein</fullName>
    </submittedName>
</protein>
<keyword evidence="4 7" id="KW-0460">Magnesium</keyword>
<name>A0A0G4FN04_9ALVE</name>
<dbReference type="GO" id="GO:0046872">
    <property type="term" value="F:metal ion binding"/>
    <property type="evidence" value="ECO:0007669"/>
    <property type="project" value="UniProtKB-KW"/>
</dbReference>
<dbReference type="AlphaFoldDB" id="A0A0G4FN04"/>
<accession>A0A0G4FN04</accession>
<evidence type="ECO:0000256" key="1">
    <source>
        <dbReference type="ARBA" id="ARBA00001946"/>
    </source>
</evidence>
<feature type="binding site" evidence="7">
    <location>
        <position position="13"/>
    </location>
    <ligand>
        <name>Mg(2+)</name>
        <dbReference type="ChEBI" id="CHEBI:18420"/>
    </ligand>
</feature>
<organism evidence="8">
    <name type="scientific">Chromera velia CCMP2878</name>
    <dbReference type="NCBI Taxonomy" id="1169474"/>
    <lineage>
        <taxon>Eukaryota</taxon>
        <taxon>Sar</taxon>
        <taxon>Alveolata</taxon>
        <taxon>Colpodellida</taxon>
        <taxon>Chromeraceae</taxon>
        <taxon>Chromera</taxon>
    </lineage>
</organism>
<feature type="active site" description="Proton donor" evidence="5">
    <location>
        <position position="13"/>
    </location>
</feature>
<dbReference type="EMBL" id="CDMZ01000468">
    <property type="protein sequence ID" value="CEM14961.1"/>
    <property type="molecule type" value="Genomic_DNA"/>
</dbReference>
<evidence type="ECO:0000313" key="8">
    <source>
        <dbReference type="EMBL" id="CEM14961.1"/>
    </source>
</evidence>
<evidence type="ECO:0000256" key="5">
    <source>
        <dbReference type="PIRSR" id="PIRSR031051-1"/>
    </source>
</evidence>
<evidence type="ECO:0000256" key="7">
    <source>
        <dbReference type="PIRSR" id="PIRSR031051-3"/>
    </source>
</evidence>
<dbReference type="NCBIfam" id="TIGR01489">
    <property type="entry name" value="DKMTPPase-SF"/>
    <property type="match status" value="1"/>
</dbReference>
<dbReference type="InterPro" id="IPR036412">
    <property type="entry name" value="HAD-like_sf"/>
</dbReference>
<dbReference type="SUPFAM" id="SSF56784">
    <property type="entry name" value="HAD-like"/>
    <property type="match status" value="1"/>
</dbReference>
<evidence type="ECO:0000256" key="2">
    <source>
        <dbReference type="ARBA" id="ARBA00022723"/>
    </source>
</evidence>
<feature type="binding site" evidence="6">
    <location>
        <position position="103"/>
    </location>
    <ligand>
        <name>substrate</name>
    </ligand>
</feature>
<keyword evidence="3" id="KW-0378">Hydrolase</keyword>
<dbReference type="InterPro" id="IPR006384">
    <property type="entry name" value="HAD_hydro_PyrdxlP_Pase-like"/>
</dbReference>
<dbReference type="PANTHER" id="PTHR20889">
    <property type="entry name" value="PHOSPHATASE, ORPHAN 1, 2"/>
    <property type="match status" value="1"/>
</dbReference>
<evidence type="ECO:0000256" key="3">
    <source>
        <dbReference type="ARBA" id="ARBA00022801"/>
    </source>
</evidence>
<dbReference type="PIRSF" id="PIRSF031051">
    <property type="entry name" value="PyrdxlP_Pase_PHOSPHO2"/>
    <property type="match status" value="1"/>
</dbReference>
<feature type="binding site" evidence="7">
    <location>
        <position position="185"/>
    </location>
    <ligand>
        <name>Mg(2+)</name>
        <dbReference type="ChEBI" id="CHEBI:18420"/>
    </ligand>
</feature>
<sequence>MTSSKLVIVFDYDWSLINTNSDIHVFEQLAPEVLKFISQKANTEPDSWTSIIDQALVQMQTNFSVSTDQIRECLAHVPVLAGMVAAVKEAAESGLAEVHIVSDASEFFIQAFLDKKGLGQYIKSVKTNASWTCPEKGILRVRPYHPQEEPHGCSLCPPNLCKGRVLERDMGILGPESARIVYIGDGGGDFCAAVRLRPSDLLLVRNDPSVPSARGLVKRIEREKEQTPVSAEVREWTTGLQVLEAIREAIAIEAHKK</sequence>
<dbReference type="PANTHER" id="PTHR20889:SF12">
    <property type="entry name" value="LP01149P"/>
    <property type="match status" value="1"/>
</dbReference>
<dbReference type="NCBIfam" id="TIGR01488">
    <property type="entry name" value="HAD-SF-IB"/>
    <property type="match status" value="1"/>
</dbReference>
<keyword evidence="2 7" id="KW-0479">Metal-binding</keyword>
<evidence type="ECO:0000256" key="6">
    <source>
        <dbReference type="PIRSR" id="PIRSR031051-2"/>
    </source>
</evidence>
<dbReference type="GO" id="GO:0016791">
    <property type="term" value="F:phosphatase activity"/>
    <property type="evidence" value="ECO:0007669"/>
    <property type="project" value="InterPro"/>
</dbReference>
<feature type="binding site" evidence="6">
    <location>
        <position position="22"/>
    </location>
    <ligand>
        <name>substrate</name>
    </ligand>
</feature>
<feature type="active site" description="Nucleophile" evidence="5">
    <location>
        <position position="11"/>
    </location>
</feature>
<proteinExistence type="predicted"/>
<comment type="cofactor">
    <cofactor evidence="1 7">
        <name>Mg(2+)</name>
        <dbReference type="ChEBI" id="CHEBI:18420"/>
    </cofactor>
</comment>
<dbReference type="InterPro" id="IPR016965">
    <property type="entry name" value="Pase_PHOSPHO-typ"/>
</dbReference>
<dbReference type="Gene3D" id="3.40.50.1000">
    <property type="entry name" value="HAD superfamily/HAD-like"/>
    <property type="match status" value="1"/>
</dbReference>
<dbReference type="InterPro" id="IPR023214">
    <property type="entry name" value="HAD_sf"/>
</dbReference>
<feature type="binding site" evidence="7">
    <location>
        <position position="11"/>
    </location>
    <ligand>
        <name>Mg(2+)</name>
        <dbReference type="ChEBI" id="CHEBI:18420"/>
    </ligand>
</feature>